<feature type="transmembrane region" description="Helical" evidence="2">
    <location>
        <begin position="240"/>
        <end position="258"/>
    </location>
</feature>
<accession>A0A832MJU8</accession>
<feature type="transmembrane region" description="Helical" evidence="2">
    <location>
        <begin position="183"/>
        <end position="201"/>
    </location>
</feature>
<comment type="caution">
    <text evidence="3">The sequence shown here is derived from an EMBL/GenBank/DDBJ whole genome shotgun (WGS) entry which is preliminary data.</text>
</comment>
<feature type="compositionally biased region" description="Basic residues" evidence="1">
    <location>
        <begin position="1"/>
        <end position="14"/>
    </location>
</feature>
<feature type="transmembrane region" description="Helical" evidence="2">
    <location>
        <begin position="362"/>
        <end position="380"/>
    </location>
</feature>
<feature type="transmembrane region" description="Helical" evidence="2">
    <location>
        <begin position="270"/>
        <end position="302"/>
    </location>
</feature>
<dbReference type="PANTHER" id="PTHR37308:SF1">
    <property type="entry name" value="POLYPRENYL-PHOSPHATE TRANSPORTER"/>
    <property type="match status" value="1"/>
</dbReference>
<evidence type="ECO:0000256" key="1">
    <source>
        <dbReference type="SAM" id="MobiDB-lite"/>
    </source>
</evidence>
<keyword evidence="2" id="KW-0472">Membrane</keyword>
<dbReference type="InterPro" id="IPR007163">
    <property type="entry name" value="VCA0040-like"/>
</dbReference>
<feature type="transmembrane region" description="Helical" evidence="2">
    <location>
        <begin position="213"/>
        <end position="234"/>
    </location>
</feature>
<proteinExistence type="predicted"/>
<gene>
    <name evidence="3" type="ORF">ENR23_07240</name>
</gene>
<evidence type="ECO:0000313" key="3">
    <source>
        <dbReference type="EMBL" id="HGZ43205.1"/>
    </source>
</evidence>
<sequence length="447" mass="46852">MAGRRDHPRPRTHARTAAGAGLGRGCGGHLRRRPHSHRGARAHPVRHGLRRGGDRDHGGKARPPGACGCRGRLDLPRARPARGARAAGGRRRRLRVGRDRGRAGRRRGGARVTEAPGGAVASDGGARRPSDLGRGALGGVLMGLANLVPGVSGGTMLLAVGVFPHFIEAVSDVTRFRLRWDSLRLLAVVVGASMTSILLLAGALKGLVVDHRWVMYSLFIGFTLGGVPVVWRLIRRLDATVVLSAGAGIALMAVIAVVQPGAGEDGSAPWWAYLFGGLVGAAAMILPGISGGYLLLLLGLYVPILGAVDDLKRALFERGFDLAALFAPLGVLLPVGMGVALGVLGMSNLIRWLLRRAERATLGALLGLLIGAVIGLWPFHRPSPPQVGDLVRGRLVTADRLADIAPEDWPSRHVAPSAAQAVASLALIAAGFWTTRAIGAFGREERG</sequence>
<organism evidence="3">
    <name type="scientific">Eiseniibacteriota bacterium</name>
    <dbReference type="NCBI Taxonomy" id="2212470"/>
    <lineage>
        <taxon>Bacteria</taxon>
        <taxon>Candidatus Eiseniibacteriota</taxon>
    </lineage>
</organism>
<protein>
    <submittedName>
        <fullName evidence="3">DUF368 domain-containing protein</fullName>
    </submittedName>
</protein>
<dbReference type="AlphaFoldDB" id="A0A832MJU8"/>
<reference evidence="3" key="1">
    <citation type="journal article" date="2020" name="mSystems">
        <title>Genome- and Community-Level Interaction Insights into Carbon Utilization and Element Cycling Functions of Hydrothermarchaeota in Hydrothermal Sediment.</title>
        <authorList>
            <person name="Zhou Z."/>
            <person name="Liu Y."/>
            <person name="Xu W."/>
            <person name="Pan J."/>
            <person name="Luo Z.H."/>
            <person name="Li M."/>
        </authorList>
    </citation>
    <scope>NUCLEOTIDE SEQUENCE [LARGE SCALE GENOMIC DNA]</scope>
    <source>
        <strain evidence="3">SpSt-381</strain>
    </source>
</reference>
<feature type="transmembrane region" description="Helical" evidence="2">
    <location>
        <begin position="322"/>
        <end position="350"/>
    </location>
</feature>
<name>A0A832MJU8_UNCEI</name>
<feature type="transmembrane region" description="Helical" evidence="2">
    <location>
        <begin position="136"/>
        <end position="163"/>
    </location>
</feature>
<feature type="region of interest" description="Disordered" evidence="1">
    <location>
        <begin position="1"/>
        <end position="127"/>
    </location>
</feature>
<keyword evidence="2" id="KW-0812">Transmembrane</keyword>
<evidence type="ECO:0000256" key="2">
    <source>
        <dbReference type="SAM" id="Phobius"/>
    </source>
</evidence>
<dbReference type="PANTHER" id="PTHR37308">
    <property type="entry name" value="INTEGRAL MEMBRANE PROTEIN"/>
    <property type="match status" value="1"/>
</dbReference>
<feature type="transmembrane region" description="Helical" evidence="2">
    <location>
        <begin position="418"/>
        <end position="439"/>
    </location>
</feature>
<dbReference type="Pfam" id="PF04018">
    <property type="entry name" value="VCA0040-like"/>
    <property type="match status" value="1"/>
</dbReference>
<dbReference type="EMBL" id="DSQF01000014">
    <property type="protein sequence ID" value="HGZ43205.1"/>
    <property type="molecule type" value="Genomic_DNA"/>
</dbReference>
<keyword evidence="2" id="KW-1133">Transmembrane helix</keyword>
<feature type="compositionally biased region" description="Basic residues" evidence="1">
    <location>
        <begin position="29"/>
        <end position="50"/>
    </location>
</feature>